<evidence type="ECO:0000313" key="3">
    <source>
        <dbReference type="Proteomes" id="UP000245207"/>
    </source>
</evidence>
<sequence>MKMVSMEMRTFFVLFIFVLGLMNFPQVSHANEYPCNKVGDCYPFTPCLPWSIPICIKHFCVCVAKTDLRAPTSTPSIN</sequence>
<dbReference type="AlphaFoldDB" id="A0A2U1NF46"/>
<proteinExistence type="predicted"/>
<organism evidence="2 3">
    <name type="scientific">Artemisia annua</name>
    <name type="common">Sweet wormwood</name>
    <dbReference type="NCBI Taxonomy" id="35608"/>
    <lineage>
        <taxon>Eukaryota</taxon>
        <taxon>Viridiplantae</taxon>
        <taxon>Streptophyta</taxon>
        <taxon>Embryophyta</taxon>
        <taxon>Tracheophyta</taxon>
        <taxon>Spermatophyta</taxon>
        <taxon>Magnoliopsida</taxon>
        <taxon>eudicotyledons</taxon>
        <taxon>Gunneridae</taxon>
        <taxon>Pentapetalae</taxon>
        <taxon>asterids</taxon>
        <taxon>campanulids</taxon>
        <taxon>Asterales</taxon>
        <taxon>Asteraceae</taxon>
        <taxon>Asteroideae</taxon>
        <taxon>Anthemideae</taxon>
        <taxon>Artemisiinae</taxon>
        <taxon>Artemisia</taxon>
    </lineage>
</organism>
<accession>A0A2U1NF46</accession>
<dbReference type="EMBL" id="PKPP01002956">
    <property type="protein sequence ID" value="PWA72139.1"/>
    <property type="molecule type" value="Genomic_DNA"/>
</dbReference>
<name>A0A2U1NF46_ARTAN</name>
<feature type="signal peptide" evidence="1">
    <location>
        <begin position="1"/>
        <end position="30"/>
    </location>
</feature>
<evidence type="ECO:0000256" key="1">
    <source>
        <dbReference type="SAM" id="SignalP"/>
    </source>
</evidence>
<evidence type="ECO:0008006" key="4">
    <source>
        <dbReference type="Google" id="ProtNLM"/>
    </source>
</evidence>
<evidence type="ECO:0000313" key="2">
    <source>
        <dbReference type="EMBL" id="PWA72139.1"/>
    </source>
</evidence>
<gene>
    <name evidence="2" type="ORF">CTI12_AA273090</name>
</gene>
<protein>
    <recommendedName>
        <fullName evidence="4">Late nodulin</fullName>
    </recommendedName>
</protein>
<reference evidence="2 3" key="1">
    <citation type="journal article" date="2018" name="Mol. Plant">
        <title>The genome of Artemisia annua provides insight into the evolution of Asteraceae family and artemisinin biosynthesis.</title>
        <authorList>
            <person name="Shen Q."/>
            <person name="Zhang L."/>
            <person name="Liao Z."/>
            <person name="Wang S."/>
            <person name="Yan T."/>
            <person name="Shi P."/>
            <person name="Liu M."/>
            <person name="Fu X."/>
            <person name="Pan Q."/>
            <person name="Wang Y."/>
            <person name="Lv Z."/>
            <person name="Lu X."/>
            <person name="Zhang F."/>
            <person name="Jiang W."/>
            <person name="Ma Y."/>
            <person name="Chen M."/>
            <person name="Hao X."/>
            <person name="Li L."/>
            <person name="Tang Y."/>
            <person name="Lv G."/>
            <person name="Zhou Y."/>
            <person name="Sun X."/>
            <person name="Brodelius P.E."/>
            <person name="Rose J.K.C."/>
            <person name="Tang K."/>
        </authorList>
    </citation>
    <scope>NUCLEOTIDE SEQUENCE [LARGE SCALE GENOMIC DNA]</scope>
    <source>
        <strain evidence="3">cv. Huhao1</strain>
        <tissue evidence="2">Leaf</tissue>
    </source>
</reference>
<keyword evidence="3" id="KW-1185">Reference proteome</keyword>
<keyword evidence="1" id="KW-0732">Signal</keyword>
<dbReference type="Proteomes" id="UP000245207">
    <property type="component" value="Unassembled WGS sequence"/>
</dbReference>
<feature type="chain" id="PRO_5015613432" description="Late nodulin" evidence="1">
    <location>
        <begin position="31"/>
        <end position="78"/>
    </location>
</feature>
<comment type="caution">
    <text evidence="2">The sequence shown here is derived from an EMBL/GenBank/DDBJ whole genome shotgun (WGS) entry which is preliminary data.</text>
</comment>